<proteinExistence type="predicted"/>
<organism evidence="2 3">
    <name type="scientific">Pleurodeles waltl</name>
    <name type="common">Iberian ribbed newt</name>
    <dbReference type="NCBI Taxonomy" id="8319"/>
    <lineage>
        <taxon>Eukaryota</taxon>
        <taxon>Metazoa</taxon>
        <taxon>Chordata</taxon>
        <taxon>Craniata</taxon>
        <taxon>Vertebrata</taxon>
        <taxon>Euteleostomi</taxon>
        <taxon>Amphibia</taxon>
        <taxon>Batrachia</taxon>
        <taxon>Caudata</taxon>
        <taxon>Salamandroidea</taxon>
        <taxon>Salamandridae</taxon>
        <taxon>Pleurodelinae</taxon>
        <taxon>Pleurodeles</taxon>
    </lineage>
</organism>
<dbReference type="EMBL" id="JANPWB010000015">
    <property type="protein sequence ID" value="KAJ1092214.1"/>
    <property type="molecule type" value="Genomic_DNA"/>
</dbReference>
<accession>A0AAV7LMJ3</accession>
<keyword evidence="3" id="KW-1185">Reference proteome</keyword>
<dbReference type="Proteomes" id="UP001066276">
    <property type="component" value="Chromosome 11"/>
</dbReference>
<gene>
    <name evidence="2" type="ORF">NDU88_005326</name>
</gene>
<comment type="caution">
    <text evidence="2">The sequence shown here is derived from an EMBL/GenBank/DDBJ whole genome shotgun (WGS) entry which is preliminary data.</text>
</comment>
<dbReference type="AlphaFoldDB" id="A0AAV7LMJ3"/>
<name>A0AAV7LMJ3_PLEWA</name>
<evidence type="ECO:0000313" key="2">
    <source>
        <dbReference type="EMBL" id="KAJ1092214.1"/>
    </source>
</evidence>
<protein>
    <submittedName>
        <fullName evidence="2">Uncharacterized protein</fullName>
    </submittedName>
</protein>
<evidence type="ECO:0000256" key="1">
    <source>
        <dbReference type="SAM" id="MobiDB-lite"/>
    </source>
</evidence>
<reference evidence="2" key="1">
    <citation type="journal article" date="2022" name="bioRxiv">
        <title>Sequencing and chromosome-scale assembly of the giantPleurodeles waltlgenome.</title>
        <authorList>
            <person name="Brown T."/>
            <person name="Elewa A."/>
            <person name="Iarovenko S."/>
            <person name="Subramanian E."/>
            <person name="Araus A.J."/>
            <person name="Petzold A."/>
            <person name="Susuki M."/>
            <person name="Suzuki K.-i.T."/>
            <person name="Hayashi T."/>
            <person name="Toyoda A."/>
            <person name="Oliveira C."/>
            <person name="Osipova E."/>
            <person name="Leigh N.D."/>
            <person name="Simon A."/>
            <person name="Yun M.H."/>
        </authorList>
    </citation>
    <scope>NUCLEOTIDE SEQUENCE</scope>
    <source>
        <strain evidence="2">20211129_DDA</strain>
        <tissue evidence="2">Liver</tissue>
    </source>
</reference>
<sequence>MCERRLTAQDKYKGSPRKTVCIKVGDYVKIKTARIIQKGESKFSSPKKVVKICKNAVMLEDGNWWNKEKLSLAREVELNNRTWIESTKVEQDKKDIQGKNSLRDEKVLDKESMDPSKEIYEKNNGRRTALSRIRILPRRFCDFVL</sequence>
<evidence type="ECO:0000313" key="3">
    <source>
        <dbReference type="Proteomes" id="UP001066276"/>
    </source>
</evidence>
<feature type="region of interest" description="Disordered" evidence="1">
    <location>
        <begin position="93"/>
        <end position="116"/>
    </location>
</feature>